<keyword evidence="2" id="KW-1185">Reference proteome</keyword>
<proteinExistence type="predicted"/>
<reference evidence="1" key="1">
    <citation type="journal article" date="2014" name="Int. J. Syst. Evol. Microbiol.">
        <title>Complete genome sequence of Corynebacterium casei LMG S-19264T (=DSM 44701T), isolated from a smear-ripened cheese.</title>
        <authorList>
            <consortium name="US DOE Joint Genome Institute (JGI-PGF)"/>
            <person name="Walter F."/>
            <person name="Albersmeier A."/>
            <person name="Kalinowski J."/>
            <person name="Ruckert C."/>
        </authorList>
    </citation>
    <scope>NUCLEOTIDE SEQUENCE</scope>
    <source>
        <strain evidence="1">CGMCC 1.3617</strain>
    </source>
</reference>
<evidence type="ECO:0000313" key="1">
    <source>
        <dbReference type="EMBL" id="GGJ29322.1"/>
    </source>
</evidence>
<accession>A0A917KTJ4</accession>
<sequence>MFFKTRMRRLLRGMIEAAAPPGLRPDHGATVARALVLERAAIAFGLIWQGLSPAQAALVVIHGARALAGLGSAEADRLAGAAARFAAQHGLEAFSVAIAQDVLHIERLRALRRQGHAARAPSGDGRLPMLA</sequence>
<protein>
    <submittedName>
        <fullName evidence="1">Uncharacterized protein</fullName>
    </submittedName>
</protein>
<evidence type="ECO:0000313" key="2">
    <source>
        <dbReference type="Proteomes" id="UP000661507"/>
    </source>
</evidence>
<gene>
    <name evidence="1" type="ORF">GCM10011320_40760</name>
</gene>
<dbReference type="Proteomes" id="UP000661507">
    <property type="component" value="Unassembled WGS sequence"/>
</dbReference>
<dbReference type="AlphaFoldDB" id="A0A917KTJ4"/>
<organism evidence="1 2">
    <name type="scientific">Neoroseomonas lacus</name>
    <dbReference type="NCBI Taxonomy" id="287609"/>
    <lineage>
        <taxon>Bacteria</taxon>
        <taxon>Pseudomonadati</taxon>
        <taxon>Pseudomonadota</taxon>
        <taxon>Alphaproteobacteria</taxon>
        <taxon>Acetobacterales</taxon>
        <taxon>Acetobacteraceae</taxon>
        <taxon>Neoroseomonas</taxon>
    </lineage>
</organism>
<dbReference type="EMBL" id="BMKW01000010">
    <property type="protein sequence ID" value="GGJ29322.1"/>
    <property type="molecule type" value="Genomic_DNA"/>
</dbReference>
<reference evidence="1" key="2">
    <citation type="submission" date="2020-09" db="EMBL/GenBank/DDBJ databases">
        <authorList>
            <person name="Sun Q."/>
            <person name="Zhou Y."/>
        </authorList>
    </citation>
    <scope>NUCLEOTIDE SEQUENCE</scope>
    <source>
        <strain evidence="1">CGMCC 1.3617</strain>
    </source>
</reference>
<dbReference type="RefSeq" id="WP_188970103.1">
    <property type="nucleotide sequence ID" value="NZ_BMKW01000010.1"/>
</dbReference>
<comment type="caution">
    <text evidence="1">The sequence shown here is derived from an EMBL/GenBank/DDBJ whole genome shotgun (WGS) entry which is preliminary data.</text>
</comment>
<name>A0A917KTJ4_9PROT</name>